<organism evidence="3">
    <name type="scientific">Fagus sylvatica</name>
    <name type="common">Beechnut</name>
    <dbReference type="NCBI Taxonomy" id="28930"/>
    <lineage>
        <taxon>Eukaryota</taxon>
        <taxon>Viridiplantae</taxon>
        <taxon>Streptophyta</taxon>
        <taxon>Embryophyta</taxon>
        <taxon>Tracheophyta</taxon>
        <taxon>Spermatophyta</taxon>
        <taxon>Magnoliopsida</taxon>
        <taxon>eudicotyledons</taxon>
        <taxon>Gunneridae</taxon>
        <taxon>Pentapetalae</taxon>
        <taxon>rosids</taxon>
        <taxon>fabids</taxon>
        <taxon>Fagales</taxon>
        <taxon>Fagaceae</taxon>
        <taxon>Fagus</taxon>
    </lineage>
</organism>
<dbReference type="PANTHER" id="PTHR47592">
    <property type="entry name" value="PBF68 PROTEIN"/>
    <property type="match status" value="1"/>
</dbReference>
<keyword evidence="1" id="KW-0479">Metal-binding</keyword>
<dbReference type="Pfam" id="PF14223">
    <property type="entry name" value="Retrotran_gag_2"/>
    <property type="match status" value="1"/>
</dbReference>
<dbReference type="InterPro" id="IPR001878">
    <property type="entry name" value="Znf_CCHC"/>
</dbReference>
<protein>
    <recommendedName>
        <fullName evidence="2">CCHC-type domain-containing protein</fullName>
    </recommendedName>
</protein>
<dbReference type="PROSITE" id="PS50158">
    <property type="entry name" value="ZF_CCHC"/>
    <property type="match status" value="1"/>
</dbReference>
<dbReference type="GO" id="GO:0003676">
    <property type="term" value="F:nucleic acid binding"/>
    <property type="evidence" value="ECO:0007669"/>
    <property type="project" value="InterPro"/>
</dbReference>
<dbReference type="AlphaFoldDB" id="A0A2N9EKB9"/>
<dbReference type="PANTHER" id="PTHR47592:SF31">
    <property type="entry name" value="ZINC FINGER, CCHC-TYPE-RELATED"/>
    <property type="match status" value="1"/>
</dbReference>
<evidence type="ECO:0000259" key="2">
    <source>
        <dbReference type="PROSITE" id="PS50158"/>
    </source>
</evidence>
<keyword evidence="1" id="KW-0862">Zinc</keyword>
<dbReference type="EMBL" id="OIVN01000147">
    <property type="protein sequence ID" value="SPC75181.1"/>
    <property type="molecule type" value="Genomic_DNA"/>
</dbReference>
<reference evidence="3" key="1">
    <citation type="submission" date="2018-02" db="EMBL/GenBank/DDBJ databases">
        <authorList>
            <person name="Cohen D.B."/>
            <person name="Kent A.D."/>
        </authorList>
    </citation>
    <scope>NUCLEOTIDE SEQUENCE</scope>
</reference>
<evidence type="ECO:0000313" key="3">
    <source>
        <dbReference type="EMBL" id="SPC75181.1"/>
    </source>
</evidence>
<sequence>MSDFDVPSTVGKLVLPTFARFQIYGNPSLGSRDMVPRTGAAGVFLVRLRTVFRSGFRLDLVKSWRSESSTSCMNVSSFQRARACGSTCCESGRLCAQAWQRRWESSGIFSTALFRRPVFMCVVDVAPDIGFRRSWFRRKACATYFPKAGLVRAVSFCVLTPEKIPWISAMEREKMAYKMMNQDFVKLDKFDGSNFIRWQDKMKFLLTALKIFYVLDPNLRPIPDPTPQDTEQLKQQRIKREEDELVCRGHILNTLSDRLYDLFTTMTSLKEIWKALETKYKTEKQELFQMATIIAKLPPSWNNYRKKFLHMAEELTLEQIGTVNYIQNGGVGSSKTHKSFKPNKKTFKKTNSNKDKIGRACFHCGKKCHYIRECRFLRNEMKEKELNTSEENVVDEIVAMVSEMQISMITEVHIVENSSEWWYDSGATIHICNNPYLQQQVAVQGVCRSGKWIRGPNGQS</sequence>
<dbReference type="GO" id="GO:0008270">
    <property type="term" value="F:zinc ion binding"/>
    <property type="evidence" value="ECO:0007669"/>
    <property type="project" value="UniProtKB-KW"/>
</dbReference>
<evidence type="ECO:0000256" key="1">
    <source>
        <dbReference type="PROSITE-ProRule" id="PRU00047"/>
    </source>
</evidence>
<accession>A0A2N9EKB9</accession>
<name>A0A2N9EKB9_FAGSY</name>
<gene>
    <name evidence="3" type="ORF">FSB_LOCUS3063</name>
</gene>
<keyword evidence="1" id="KW-0863">Zinc-finger</keyword>
<feature type="domain" description="CCHC-type" evidence="2">
    <location>
        <begin position="361"/>
        <end position="375"/>
    </location>
</feature>
<proteinExistence type="predicted"/>